<dbReference type="SUPFAM" id="SSF53850">
    <property type="entry name" value="Periplasmic binding protein-like II"/>
    <property type="match status" value="1"/>
</dbReference>
<dbReference type="EMBL" id="VSSQ01087815">
    <property type="protein sequence ID" value="MPN34661.1"/>
    <property type="molecule type" value="Genomic_DNA"/>
</dbReference>
<protein>
    <recommendedName>
        <fullName evidence="2">ABC transporter substrate-binding protein YesO</fullName>
    </recommendedName>
</protein>
<reference evidence="1" key="1">
    <citation type="submission" date="2019-08" db="EMBL/GenBank/DDBJ databases">
        <authorList>
            <person name="Kucharzyk K."/>
            <person name="Murdoch R.W."/>
            <person name="Higgins S."/>
            <person name="Loffler F."/>
        </authorList>
    </citation>
    <scope>NUCLEOTIDE SEQUENCE</scope>
</reference>
<comment type="caution">
    <text evidence="1">The sequence shown here is derived from an EMBL/GenBank/DDBJ whole genome shotgun (WGS) entry which is preliminary data.</text>
</comment>
<evidence type="ECO:0000313" key="1">
    <source>
        <dbReference type="EMBL" id="MPN34661.1"/>
    </source>
</evidence>
<name>A0A645H6L6_9ZZZZ</name>
<dbReference type="AlphaFoldDB" id="A0A645H6L6"/>
<accession>A0A645H6L6</accession>
<dbReference type="Gene3D" id="3.40.190.10">
    <property type="entry name" value="Periplasmic binding protein-like II"/>
    <property type="match status" value="1"/>
</dbReference>
<organism evidence="1">
    <name type="scientific">bioreactor metagenome</name>
    <dbReference type="NCBI Taxonomy" id="1076179"/>
    <lineage>
        <taxon>unclassified sequences</taxon>
        <taxon>metagenomes</taxon>
        <taxon>ecological metagenomes</taxon>
    </lineage>
</organism>
<proteinExistence type="predicted"/>
<sequence length="135" mass="15906">MSTGIREVRARNIAINSNSQYKEEAWEFIKLLLSEEIQLTLSEDSFPVSNKAKERSKADMFRYLDEYPSDECYRPTDEEMDDLKSFMAEINKIEPFDIELDEIVRNEVDQYMKNEKSAQDTAKAVQNKVMLYLQE</sequence>
<gene>
    <name evidence="1" type="ORF">SDC9_182155</name>
</gene>
<evidence type="ECO:0008006" key="2">
    <source>
        <dbReference type="Google" id="ProtNLM"/>
    </source>
</evidence>